<feature type="domain" description="Spore coat protein U/FanG" evidence="2">
    <location>
        <begin position="188"/>
        <end position="320"/>
    </location>
</feature>
<dbReference type="Pfam" id="PF05229">
    <property type="entry name" value="SCPU"/>
    <property type="match status" value="2"/>
</dbReference>
<dbReference type="InterPro" id="IPR053167">
    <property type="entry name" value="Spore_coat_component"/>
</dbReference>
<dbReference type="AlphaFoldDB" id="A0A370L8W5"/>
<feature type="chain" id="PRO_5030068492" evidence="1">
    <location>
        <begin position="30"/>
        <end position="323"/>
    </location>
</feature>
<dbReference type="PANTHER" id="PTHR37089:SF4">
    <property type="entry name" value="EXPORTED PROTEIN"/>
    <property type="match status" value="1"/>
</dbReference>
<protein>
    <submittedName>
        <fullName evidence="3">Spore coat protein u</fullName>
    </submittedName>
</protein>
<gene>
    <name evidence="3" type="ORF">DWE98_08245</name>
</gene>
<keyword evidence="3" id="KW-0167">Capsid protein</keyword>
<reference evidence="4" key="1">
    <citation type="submission" date="2018-07" db="EMBL/GenBank/DDBJ databases">
        <authorList>
            <person name="Safronova V.I."/>
            <person name="Chirak E.R."/>
            <person name="Sazanova A.L."/>
        </authorList>
    </citation>
    <scope>NUCLEOTIDE SEQUENCE [LARGE SCALE GENOMIC DNA]</scope>
    <source>
        <strain evidence="4">RCAM04685</strain>
    </source>
</reference>
<name>A0A370L8W5_9HYPH</name>
<evidence type="ECO:0000313" key="3">
    <source>
        <dbReference type="EMBL" id="RDJ26831.1"/>
    </source>
</evidence>
<dbReference type="PROSITE" id="PS51257">
    <property type="entry name" value="PROKAR_LIPOPROTEIN"/>
    <property type="match status" value="1"/>
</dbReference>
<dbReference type="InterPro" id="IPR007893">
    <property type="entry name" value="Spore_coat_U/FanG"/>
</dbReference>
<keyword evidence="1" id="KW-0732">Signal</keyword>
<dbReference type="Proteomes" id="UP000255207">
    <property type="component" value="Unassembled WGS sequence"/>
</dbReference>
<feature type="signal peptide" evidence="1">
    <location>
        <begin position="1"/>
        <end position="29"/>
    </location>
</feature>
<dbReference type="PANTHER" id="PTHR37089">
    <property type="entry name" value="PROTEIN U-RELATED"/>
    <property type="match status" value="1"/>
</dbReference>
<keyword evidence="4" id="KW-1185">Reference proteome</keyword>
<dbReference type="OrthoDB" id="7478692at2"/>
<evidence type="ECO:0000256" key="1">
    <source>
        <dbReference type="SAM" id="SignalP"/>
    </source>
</evidence>
<sequence length="323" mass="32461">MPMRAFRVIAAAILALWLGLLLTAGGASAQSCSLSITPLVFAPVDVTANAQVDSTATATVTCTGLPLQLVGVCIDLGPGSGGATDATNRFMVNGANQLRYGLFSNAGATPWGSSAWAAGGAAPVGLNVNLSLGGTGSQSVIITGRVFGGQPTVAPLAYASTLSGIDARIRYGLLSFLLGCNLLTISQTSSFTVSANVPPTCRVTANDLNFGSVGVLSGQRDASTNLAPTCTNGTAYQVGLDGGVSNAANPTLRRMTKGAEFVTYGLYRDAGRVQPFGGALGADTLAGSGTGLAQTATVYGRVPPQATPSPGIYGDTIVVTLTY</sequence>
<dbReference type="RefSeq" id="WP_114828713.1">
    <property type="nucleotide sequence ID" value="NZ_QQTO01000001.1"/>
</dbReference>
<dbReference type="SMART" id="SM00972">
    <property type="entry name" value="SCPU"/>
    <property type="match status" value="2"/>
</dbReference>
<feature type="domain" description="Spore coat protein U/FanG" evidence="2">
    <location>
        <begin position="26"/>
        <end position="162"/>
    </location>
</feature>
<proteinExistence type="predicted"/>
<dbReference type="EMBL" id="QQTP01000003">
    <property type="protein sequence ID" value="RDJ26831.1"/>
    <property type="molecule type" value="Genomic_DNA"/>
</dbReference>
<comment type="caution">
    <text evidence="3">The sequence shown here is derived from an EMBL/GenBank/DDBJ whole genome shotgun (WGS) entry which is preliminary data.</text>
</comment>
<keyword evidence="3" id="KW-0946">Virion</keyword>
<organism evidence="3 4">
    <name type="scientific">Bosea caraganae</name>
    <dbReference type="NCBI Taxonomy" id="2763117"/>
    <lineage>
        <taxon>Bacteria</taxon>
        <taxon>Pseudomonadati</taxon>
        <taxon>Pseudomonadota</taxon>
        <taxon>Alphaproteobacteria</taxon>
        <taxon>Hyphomicrobiales</taxon>
        <taxon>Boseaceae</taxon>
        <taxon>Bosea</taxon>
    </lineage>
</organism>
<evidence type="ECO:0000259" key="2">
    <source>
        <dbReference type="Pfam" id="PF05229"/>
    </source>
</evidence>
<evidence type="ECO:0000313" key="4">
    <source>
        <dbReference type="Proteomes" id="UP000255207"/>
    </source>
</evidence>
<accession>A0A370L8W5</accession>